<dbReference type="GO" id="GO:0030638">
    <property type="term" value="P:polyketide metabolic process"/>
    <property type="evidence" value="ECO:0007669"/>
    <property type="project" value="InterPro"/>
</dbReference>
<dbReference type="Proteomes" id="UP000199187">
    <property type="component" value="Unassembled WGS sequence"/>
</dbReference>
<evidence type="ECO:0000259" key="1">
    <source>
        <dbReference type="Pfam" id="PF12680"/>
    </source>
</evidence>
<dbReference type="AlphaFoldDB" id="A0A1I6Z7U4"/>
<dbReference type="PANTHER" id="PTHR38436">
    <property type="entry name" value="POLYKETIDE CYCLASE SNOAL-LIKE DOMAIN"/>
    <property type="match status" value="1"/>
</dbReference>
<sequence>MSRPSLNSLIRIDDMMNSNEIAKAALNKARVREFYERIYNGRDLTALATFVSEDYTEHNPEMRSGRSGLEEFLKHIFHVLPEIEFSVECLVAENDLVVAHTLMRKTPGDNGSVIAEFFRLDDGIIVERWDVMMSVPAAPIG</sequence>
<dbReference type="PANTHER" id="PTHR38436:SF1">
    <property type="entry name" value="ESTER CYCLASE"/>
    <property type="match status" value="1"/>
</dbReference>
<protein>
    <submittedName>
        <fullName evidence="2">Predicted SnoaL-like aldol condensation-catalyzing enzyme</fullName>
    </submittedName>
</protein>
<dbReference type="OrthoDB" id="9812089at2"/>
<dbReference type="InterPro" id="IPR032710">
    <property type="entry name" value="NTF2-like_dom_sf"/>
</dbReference>
<reference evidence="3" key="1">
    <citation type="submission" date="2016-10" db="EMBL/GenBank/DDBJ databases">
        <authorList>
            <person name="Varghese N."/>
            <person name="Submissions S."/>
        </authorList>
    </citation>
    <scope>NUCLEOTIDE SEQUENCE [LARGE SCALE GENOMIC DNA]</scope>
    <source>
        <strain evidence="3">Ah-143</strain>
    </source>
</reference>
<organism evidence="2 3">
    <name type="scientific">Kosakonia arachidis</name>
    <dbReference type="NCBI Taxonomy" id="551989"/>
    <lineage>
        <taxon>Bacteria</taxon>
        <taxon>Pseudomonadati</taxon>
        <taxon>Pseudomonadota</taxon>
        <taxon>Gammaproteobacteria</taxon>
        <taxon>Enterobacterales</taxon>
        <taxon>Enterobacteriaceae</taxon>
        <taxon>Kosakonia</taxon>
    </lineage>
</organism>
<gene>
    <name evidence="2" type="ORF">SAMN05192562_1011001</name>
</gene>
<evidence type="ECO:0000313" key="3">
    <source>
        <dbReference type="Proteomes" id="UP000199187"/>
    </source>
</evidence>
<feature type="domain" description="SnoaL-like" evidence="1">
    <location>
        <begin position="31"/>
        <end position="127"/>
    </location>
</feature>
<dbReference type="Pfam" id="PF12680">
    <property type="entry name" value="SnoaL_2"/>
    <property type="match status" value="1"/>
</dbReference>
<name>A0A1I6Z7U4_9ENTR</name>
<dbReference type="SUPFAM" id="SSF54427">
    <property type="entry name" value="NTF2-like"/>
    <property type="match status" value="1"/>
</dbReference>
<accession>A0A1I6Z7U4</accession>
<evidence type="ECO:0000313" key="2">
    <source>
        <dbReference type="EMBL" id="SFT58766.1"/>
    </source>
</evidence>
<proteinExistence type="predicted"/>
<dbReference type="EMBL" id="FPAU01000001">
    <property type="protein sequence ID" value="SFT58766.1"/>
    <property type="molecule type" value="Genomic_DNA"/>
</dbReference>
<keyword evidence="3" id="KW-1185">Reference proteome</keyword>
<dbReference type="Gene3D" id="3.10.450.50">
    <property type="match status" value="1"/>
</dbReference>
<dbReference type="InterPro" id="IPR037401">
    <property type="entry name" value="SnoaL-like"/>
</dbReference>
<dbReference type="InterPro" id="IPR009959">
    <property type="entry name" value="Cyclase_SnoaL-like"/>
</dbReference>